<sequence length="263" mass="29593">MPSPQLPRNITSVPVRTYHSLNYRQIWEVISAASSAAEKAGYGCYLFGSAAIHLLCPGARAPGDIDLVVYPLARTPTGRPTPTLDAERVKVEIQRHDPRFYRVKAKDPSAKYAPFWFSYESDYPDCTQSIKVDIIPVDSEDLKIPTVPLNRLIRGTHTINGAETLTLHVMPFFALLLMKLNGWHDNHISPKPWLRRKTATDIIDVKALLNIVAKKNETLTAPRHQWFPAWFVARGRGHAGSSWQRIQISVISQRNSIVGFTSD</sequence>
<protein>
    <recommendedName>
        <fullName evidence="3">Nucleotidyltransferase family protein</fullName>
    </recommendedName>
</protein>
<dbReference type="InterPro" id="IPR014942">
    <property type="entry name" value="AbiEii"/>
</dbReference>
<evidence type="ECO:0000313" key="2">
    <source>
        <dbReference type="Proteomes" id="UP001437256"/>
    </source>
</evidence>
<organism evidence="1 2">
    <name type="scientific">Marasmius tenuissimus</name>
    <dbReference type="NCBI Taxonomy" id="585030"/>
    <lineage>
        <taxon>Eukaryota</taxon>
        <taxon>Fungi</taxon>
        <taxon>Dikarya</taxon>
        <taxon>Basidiomycota</taxon>
        <taxon>Agaricomycotina</taxon>
        <taxon>Agaricomycetes</taxon>
        <taxon>Agaricomycetidae</taxon>
        <taxon>Agaricales</taxon>
        <taxon>Marasmiineae</taxon>
        <taxon>Marasmiaceae</taxon>
        <taxon>Marasmius</taxon>
    </lineage>
</organism>
<dbReference type="EMBL" id="JBBXMP010000101">
    <property type="protein sequence ID" value="KAL0062612.1"/>
    <property type="molecule type" value="Genomic_DNA"/>
</dbReference>
<keyword evidence="2" id="KW-1185">Reference proteome</keyword>
<dbReference type="Pfam" id="PF08843">
    <property type="entry name" value="AbiEii"/>
    <property type="match status" value="1"/>
</dbReference>
<dbReference type="Proteomes" id="UP001437256">
    <property type="component" value="Unassembled WGS sequence"/>
</dbReference>
<reference evidence="1 2" key="1">
    <citation type="submission" date="2024-05" db="EMBL/GenBank/DDBJ databases">
        <title>A draft genome resource for the thread blight pathogen Marasmius tenuissimus strain MS-2.</title>
        <authorList>
            <person name="Yulfo-Soto G.E."/>
            <person name="Baruah I.K."/>
            <person name="Amoako-Attah I."/>
            <person name="Bukari Y."/>
            <person name="Meinhardt L.W."/>
            <person name="Bailey B.A."/>
            <person name="Cohen S.P."/>
        </authorList>
    </citation>
    <scope>NUCLEOTIDE SEQUENCE [LARGE SCALE GENOMIC DNA]</scope>
    <source>
        <strain evidence="1 2">MS-2</strain>
    </source>
</reference>
<evidence type="ECO:0008006" key="3">
    <source>
        <dbReference type="Google" id="ProtNLM"/>
    </source>
</evidence>
<gene>
    <name evidence="1" type="ORF">AAF712_010546</name>
</gene>
<accession>A0ABR2ZLR8</accession>
<evidence type="ECO:0000313" key="1">
    <source>
        <dbReference type="EMBL" id="KAL0062612.1"/>
    </source>
</evidence>
<proteinExistence type="predicted"/>
<name>A0ABR2ZLR8_9AGAR</name>
<comment type="caution">
    <text evidence="1">The sequence shown here is derived from an EMBL/GenBank/DDBJ whole genome shotgun (WGS) entry which is preliminary data.</text>
</comment>